<reference evidence="1" key="1">
    <citation type="submission" date="2022-11" db="EMBL/GenBank/DDBJ databases">
        <title>Genome Sequence of Boeremia exigua.</title>
        <authorList>
            <person name="Buettner E."/>
        </authorList>
    </citation>
    <scope>NUCLEOTIDE SEQUENCE</scope>
    <source>
        <strain evidence="1">CU02</strain>
    </source>
</reference>
<organism evidence="1 2">
    <name type="scientific">Boeremia exigua</name>
    <dbReference type="NCBI Taxonomy" id="749465"/>
    <lineage>
        <taxon>Eukaryota</taxon>
        <taxon>Fungi</taxon>
        <taxon>Dikarya</taxon>
        <taxon>Ascomycota</taxon>
        <taxon>Pezizomycotina</taxon>
        <taxon>Dothideomycetes</taxon>
        <taxon>Pleosporomycetidae</taxon>
        <taxon>Pleosporales</taxon>
        <taxon>Pleosporineae</taxon>
        <taxon>Didymellaceae</taxon>
        <taxon>Boeremia</taxon>
    </lineage>
</organism>
<comment type="caution">
    <text evidence="1">The sequence shown here is derived from an EMBL/GenBank/DDBJ whole genome shotgun (WGS) entry which is preliminary data.</text>
</comment>
<protein>
    <submittedName>
        <fullName evidence="1">Uncharacterized protein</fullName>
    </submittedName>
</protein>
<proteinExistence type="predicted"/>
<keyword evidence="2" id="KW-1185">Reference proteome</keyword>
<name>A0ACC2IIQ7_9PLEO</name>
<gene>
    <name evidence="1" type="ORF">OPT61_g3173</name>
</gene>
<dbReference type="EMBL" id="JAPHNI010000158">
    <property type="protein sequence ID" value="KAJ8115095.1"/>
    <property type="molecule type" value="Genomic_DNA"/>
</dbReference>
<evidence type="ECO:0000313" key="2">
    <source>
        <dbReference type="Proteomes" id="UP001153331"/>
    </source>
</evidence>
<evidence type="ECO:0000313" key="1">
    <source>
        <dbReference type="EMBL" id="KAJ8115095.1"/>
    </source>
</evidence>
<sequence>MNENKIDRGGSIILVIIAYIRCGYGCFLRVVVPASACSYPISQLLPRKIAPIDPAVQSELQERIDHLESLIRSLAPGPQVTAALEDPTDRTSCGGSTLQATDSLAKSFGRINLHDGESSYTENNHWTSILDEISSLKDIFSDRGGSPDSIEQKLHPGLGLFLDQTSSVSQIDILSVLPPRPLVDGLVANYFSSADMPVTLVIHRTVFIRQYESFWERPLEQPIIWVAILFGMMFTTAYNILYVTRDVALLDETTLAAYVNIVAIAREKMIQCLHMGNYMKGVPHTIESLLSLVIVEYLQGDEAQYGCWQLIGVTIRIALKMGYHRDGSHFSNVSVYEAEMRRRAWFILRQFDIASAAQVGLPRIVRELQCDTMEPRSLYDDDFDESTEALPPGRPHTEHTLAQFLIYKSRVVAVYGKICDFTTSAEQQNYNEAMRLDTRLNNAFTQKPAILELKPMQSSILDGAQLITRRLHLAMAYHRAQMVLHRKFMILGKHQARYDYSYKTCTAAALSVLRHQEDIFEQSGPGRMLHADRWKLLSLTQSEFLFATTILCLTVDNYLAISDMAEHVKRLQISRAIWVSQMDLSKEAQTAVKAIDAVLNKASAKEAHIVQDNKTVSTRHPPHRFRCPDPQQLCSQDFPAKENYVADSHATALNSIPSGTSASTLLRLLVLFLLLSWTPVDTIRAHNGKSQGTSLCSEVNNVGRSSPSLISSALTASGQILLAYSVGFFPTTTMISQRSPLPPSPHFCEDLSICPPVNTTPLVTTPTQTDTRCTIKLSAAAQRLYDFVLARYKYDPDSTPDCEAKVEIEEWDLIHKKAREQEVADIYEYFLIKTKWEWDAPKKGETLGTLRVMGRESKLHSKFAANFEGALYAALVGVRLGLSPTSRARDAAAELEIDHDSSIQLDEGDVRKPDGSFGYKDIECPPLVIEVLASQKEKDFREKLDLYFRASDVRTVIAVVIGGPDPEEMGEASYRVFRKVVSAGHWETAKKGPFAFRDKKGELIDGDGDATLPLMLNDFLPAAEMLPEDEDVPVTVSHAELKKLLNKAVVSEAKSKQKPVAQTTKRKQPAPTPSQFKSSPSPSPSPEQSKEDEAYRGPSRSAQDSKRPRISTRSTPSASAE</sequence>
<dbReference type="Proteomes" id="UP001153331">
    <property type="component" value="Unassembled WGS sequence"/>
</dbReference>
<accession>A0ACC2IIQ7</accession>